<accession>A0A564XX20</accession>
<sequence length="140" mass="16513">KPECKTCSEAFESFVEYEHHRNIFFTTCAYHMVENNVCGMCNTYYRNSDCRSLHIQTVHHEGQWLDYNSYSFRGRRFFMKFVDQHITDFRLNTNILINLKPIYTGPCGYCSKPFCMTIFSFLVGGVTSTEYLDDAAQNFR</sequence>
<dbReference type="EMBL" id="CABIJS010000008">
    <property type="protein sequence ID" value="VUZ38854.1"/>
    <property type="molecule type" value="Genomic_DNA"/>
</dbReference>
<feature type="non-terminal residue" evidence="1">
    <location>
        <position position="1"/>
    </location>
</feature>
<proteinExistence type="predicted"/>
<organism evidence="1 2">
    <name type="scientific">Hymenolepis diminuta</name>
    <name type="common">Rat tapeworm</name>
    <dbReference type="NCBI Taxonomy" id="6216"/>
    <lineage>
        <taxon>Eukaryota</taxon>
        <taxon>Metazoa</taxon>
        <taxon>Spiralia</taxon>
        <taxon>Lophotrochozoa</taxon>
        <taxon>Platyhelminthes</taxon>
        <taxon>Cestoda</taxon>
        <taxon>Eucestoda</taxon>
        <taxon>Cyclophyllidea</taxon>
        <taxon>Hymenolepididae</taxon>
        <taxon>Hymenolepis</taxon>
    </lineage>
</organism>
<evidence type="ECO:0000313" key="2">
    <source>
        <dbReference type="Proteomes" id="UP000321570"/>
    </source>
</evidence>
<reference evidence="1 2" key="1">
    <citation type="submission" date="2019-07" db="EMBL/GenBank/DDBJ databases">
        <authorList>
            <person name="Jastrzebski P J."/>
            <person name="Paukszto L."/>
            <person name="Jastrzebski P J."/>
        </authorList>
    </citation>
    <scope>NUCLEOTIDE SEQUENCE [LARGE SCALE GENOMIC DNA]</scope>
    <source>
        <strain evidence="1 2">WMS-il1</strain>
    </source>
</reference>
<dbReference type="AlphaFoldDB" id="A0A564XX20"/>
<keyword evidence="2" id="KW-1185">Reference proteome</keyword>
<name>A0A564XX20_HYMDI</name>
<evidence type="ECO:0000313" key="1">
    <source>
        <dbReference type="EMBL" id="VUZ38854.1"/>
    </source>
</evidence>
<dbReference type="Proteomes" id="UP000321570">
    <property type="component" value="Unassembled WGS sequence"/>
</dbReference>
<protein>
    <submittedName>
        <fullName evidence="1">Uncharacterized protein</fullName>
    </submittedName>
</protein>
<gene>
    <name evidence="1" type="ORF">WMSIL1_LOCUS261</name>
</gene>